<name>A0A914YNQ0_9BILA</name>
<evidence type="ECO:0000313" key="2">
    <source>
        <dbReference type="Proteomes" id="UP000887577"/>
    </source>
</evidence>
<evidence type="ECO:0000256" key="1">
    <source>
        <dbReference type="SAM" id="MobiDB-lite"/>
    </source>
</evidence>
<evidence type="ECO:0000313" key="3">
    <source>
        <dbReference type="WBParaSite" id="PSU_v2.g21045.t1"/>
    </source>
</evidence>
<reference evidence="3" key="1">
    <citation type="submission" date="2022-11" db="UniProtKB">
        <authorList>
            <consortium name="WormBaseParasite"/>
        </authorList>
    </citation>
    <scope>IDENTIFICATION</scope>
</reference>
<keyword evidence="2" id="KW-1185">Reference proteome</keyword>
<accession>A0A914YNQ0</accession>
<feature type="region of interest" description="Disordered" evidence="1">
    <location>
        <begin position="32"/>
        <end position="86"/>
    </location>
</feature>
<protein>
    <submittedName>
        <fullName evidence="3">Uncharacterized protein</fullName>
    </submittedName>
</protein>
<dbReference type="AlphaFoldDB" id="A0A914YNQ0"/>
<dbReference type="WBParaSite" id="PSU_v2.g21045.t1">
    <property type="protein sequence ID" value="PSU_v2.g21045.t1"/>
    <property type="gene ID" value="PSU_v2.g21045"/>
</dbReference>
<proteinExistence type="predicted"/>
<sequence>MRFHPKPKGASMFMDISEWICRLNSEVKISDIQPTVPPATRKDARKNGGSRKNSSPPPRKRTVAKPSAKRQAAPGSATDEDEFNPN</sequence>
<organism evidence="2 3">
    <name type="scientific">Panagrolaimus superbus</name>
    <dbReference type="NCBI Taxonomy" id="310955"/>
    <lineage>
        <taxon>Eukaryota</taxon>
        <taxon>Metazoa</taxon>
        <taxon>Ecdysozoa</taxon>
        <taxon>Nematoda</taxon>
        <taxon>Chromadorea</taxon>
        <taxon>Rhabditida</taxon>
        <taxon>Tylenchina</taxon>
        <taxon>Panagrolaimomorpha</taxon>
        <taxon>Panagrolaimoidea</taxon>
        <taxon>Panagrolaimidae</taxon>
        <taxon>Panagrolaimus</taxon>
    </lineage>
</organism>
<dbReference type="Proteomes" id="UP000887577">
    <property type="component" value="Unplaced"/>
</dbReference>